<feature type="domain" description="Pyruvate/ketoisovalerate oxidoreductase catalytic" evidence="2">
    <location>
        <begin position="40"/>
        <end position="228"/>
    </location>
</feature>
<keyword evidence="1" id="KW-0560">Oxidoreductase</keyword>
<dbReference type="InterPro" id="IPR002869">
    <property type="entry name" value="Pyrv_flavodox_OxRed_cen"/>
</dbReference>
<dbReference type="InterPro" id="IPR029061">
    <property type="entry name" value="THDP-binding"/>
</dbReference>
<dbReference type="Gene3D" id="3.40.920.10">
    <property type="entry name" value="Pyruvate-ferredoxin oxidoreductase, PFOR, domain III"/>
    <property type="match status" value="1"/>
</dbReference>
<dbReference type="InterPro" id="IPR019752">
    <property type="entry name" value="Pyrv/ketoisovalerate_OxRed_cat"/>
</dbReference>
<dbReference type="GO" id="GO:0006979">
    <property type="term" value="P:response to oxidative stress"/>
    <property type="evidence" value="ECO:0007669"/>
    <property type="project" value="TreeGrafter"/>
</dbReference>
<dbReference type="GO" id="GO:0016903">
    <property type="term" value="F:oxidoreductase activity, acting on the aldehyde or oxo group of donors"/>
    <property type="evidence" value="ECO:0007669"/>
    <property type="project" value="InterPro"/>
</dbReference>
<dbReference type="PANTHER" id="PTHR32154:SF20">
    <property type="entry name" value="2-OXOGLUTARATE OXIDOREDUCTASE SUBUNIT KORA"/>
    <property type="match status" value="1"/>
</dbReference>
<dbReference type="InterPro" id="IPR009014">
    <property type="entry name" value="Transketo_C/PFOR_II"/>
</dbReference>
<evidence type="ECO:0000259" key="3">
    <source>
        <dbReference type="Pfam" id="PF01855"/>
    </source>
</evidence>
<proteinExistence type="predicted"/>
<dbReference type="Gene3D" id="3.40.50.920">
    <property type="match status" value="1"/>
</dbReference>
<dbReference type="InterPro" id="IPR002880">
    <property type="entry name" value="Pyrv_Fd/Flavodoxin_OxRdtase_N"/>
</dbReference>
<dbReference type="Pfam" id="PF01855">
    <property type="entry name" value="POR_N"/>
    <property type="match status" value="1"/>
</dbReference>
<sequence length="642" mass="67445">MTHSTPETSAVEAPPSAPGGLVKSVVALDRVVIRLAGDSGDGMQLTGNRFTSETAAFGNDLSTLPNFPAEIRAPTGTLPGVSSFQLHFADHDIMTPGDAPDVLVVMNPAALKANIADLPGGGLLIADSDEFTARNLAKVGYAENPLEDGSLDGWQLVSVPLTSMTTDALAGSGLGKKEAERSKNMFTLGLLSWMYHRPTEGTVRFLERQFRKKPEIAAANIAAFRAGFNYGETTEAFAVSYEIAPAPMAAGTYRNISGNQALAYGLVAAGQRSGLPVFLGAYPITPASDVLHELSKHKSFGVRTFQAEDEIAGIGAALGASFGGALGVTTTSGPGVALKGETIGLAVMTELPLVIVDVQRGGPSTGLPTKTEQSDLLQALFGRNGEAPVPVVAPRSPADCFDAAIEAARIALTYRTPVFLLSDGYLANGAEPWSVPAADTLPDLRVEFATEPNGENGEFLPYLRDPETLARPWAVPGTKGLQHRIGGLEKADGTGNISYDGANHDFMTRTRQAKVDGIAASLPPTEVDDPDGDATVAVIGWGSTYGPIGAACRRIRRSGRSVAQVHLRHLNPLPADLGDILRSYDRVVCPEMNLGQLSLLLRAKYLVDVQSHTQVTGLPFRAAELAAVLQDVIDSTGTEATA</sequence>
<dbReference type="SUPFAM" id="SSF52518">
    <property type="entry name" value="Thiamin diphosphate-binding fold (THDP-binding)"/>
    <property type="match status" value="1"/>
</dbReference>
<dbReference type="CDD" id="cd07034">
    <property type="entry name" value="TPP_PYR_PFOR_IOR-alpha_like"/>
    <property type="match status" value="1"/>
</dbReference>
<dbReference type="InterPro" id="IPR050722">
    <property type="entry name" value="Pyruvate:ferred/Flavod_OxRd"/>
</dbReference>
<organism evidence="4">
    <name type="scientific">freshwater metagenome</name>
    <dbReference type="NCBI Taxonomy" id="449393"/>
    <lineage>
        <taxon>unclassified sequences</taxon>
        <taxon>metagenomes</taxon>
        <taxon>ecological metagenomes</taxon>
    </lineage>
</organism>
<dbReference type="Gene3D" id="3.40.50.970">
    <property type="match status" value="1"/>
</dbReference>
<evidence type="ECO:0000259" key="2">
    <source>
        <dbReference type="Pfam" id="PF01558"/>
    </source>
</evidence>
<protein>
    <submittedName>
        <fullName evidence="4">Unannotated protein</fullName>
    </submittedName>
</protein>
<evidence type="ECO:0000313" key="4">
    <source>
        <dbReference type="EMBL" id="CAB4899569.1"/>
    </source>
</evidence>
<dbReference type="PANTHER" id="PTHR32154">
    <property type="entry name" value="PYRUVATE-FLAVODOXIN OXIDOREDUCTASE-RELATED"/>
    <property type="match status" value="1"/>
</dbReference>
<dbReference type="FunFam" id="3.40.920.10:FF:000002">
    <property type="entry name" value="2-oxoglutarate oxidoreductase, alpha subunit"/>
    <property type="match status" value="1"/>
</dbReference>
<dbReference type="NCBIfam" id="TIGR03710">
    <property type="entry name" value="OAFO_sf"/>
    <property type="match status" value="1"/>
</dbReference>
<name>A0A6J7G830_9ZZZZ</name>
<dbReference type="SUPFAM" id="SSF52922">
    <property type="entry name" value="TK C-terminal domain-like"/>
    <property type="match status" value="1"/>
</dbReference>
<dbReference type="Pfam" id="PF01558">
    <property type="entry name" value="POR"/>
    <property type="match status" value="1"/>
</dbReference>
<dbReference type="EMBL" id="CAFBMQ010000012">
    <property type="protein sequence ID" value="CAB4899569.1"/>
    <property type="molecule type" value="Genomic_DNA"/>
</dbReference>
<evidence type="ECO:0000256" key="1">
    <source>
        <dbReference type="ARBA" id="ARBA00023002"/>
    </source>
</evidence>
<dbReference type="AlphaFoldDB" id="A0A6J7G830"/>
<dbReference type="SUPFAM" id="SSF53323">
    <property type="entry name" value="Pyruvate-ferredoxin oxidoreductase, PFOR, domain III"/>
    <property type="match status" value="1"/>
</dbReference>
<accession>A0A6J7G830</accession>
<dbReference type="FunFam" id="3.40.50.970:FF:000022">
    <property type="entry name" value="2-oxoglutarate ferredoxin oxidoreductase alpha subunit"/>
    <property type="match status" value="1"/>
</dbReference>
<gene>
    <name evidence="4" type="ORF">UFOPK3609_00205</name>
</gene>
<reference evidence="4" key="1">
    <citation type="submission" date="2020-05" db="EMBL/GenBank/DDBJ databases">
        <authorList>
            <person name="Chiriac C."/>
            <person name="Salcher M."/>
            <person name="Ghai R."/>
            <person name="Kavagutti S V."/>
        </authorList>
    </citation>
    <scope>NUCLEOTIDE SEQUENCE</scope>
</reference>
<dbReference type="InterPro" id="IPR022367">
    <property type="entry name" value="2-oxoacid/accept_OxRdtase_asu"/>
</dbReference>
<feature type="domain" description="Pyruvate flavodoxin/ferredoxin oxidoreductase pyrimidine binding" evidence="3">
    <location>
        <begin position="276"/>
        <end position="492"/>
    </location>
</feature>